<proteinExistence type="predicted"/>
<organism evidence="1 2">
    <name type="scientific">Myotis myotis</name>
    <name type="common">Greater mouse-eared bat</name>
    <name type="synonym">Vespertilio myotis</name>
    <dbReference type="NCBI Taxonomy" id="51298"/>
    <lineage>
        <taxon>Eukaryota</taxon>
        <taxon>Metazoa</taxon>
        <taxon>Chordata</taxon>
        <taxon>Craniata</taxon>
        <taxon>Vertebrata</taxon>
        <taxon>Euteleostomi</taxon>
        <taxon>Mammalia</taxon>
        <taxon>Eutheria</taxon>
        <taxon>Laurasiatheria</taxon>
        <taxon>Chiroptera</taxon>
        <taxon>Yangochiroptera</taxon>
        <taxon>Vespertilionidae</taxon>
        <taxon>Myotis</taxon>
    </lineage>
</organism>
<comment type="caution">
    <text evidence="1">The sequence shown here is derived from an EMBL/GenBank/DDBJ whole genome shotgun (WGS) entry which is preliminary data.</text>
</comment>
<evidence type="ECO:0000313" key="1">
    <source>
        <dbReference type="EMBL" id="KAF6355230.1"/>
    </source>
</evidence>
<keyword evidence="2" id="KW-1185">Reference proteome</keyword>
<evidence type="ECO:0000313" key="2">
    <source>
        <dbReference type="Proteomes" id="UP000527355"/>
    </source>
</evidence>
<dbReference type="Proteomes" id="UP000527355">
    <property type="component" value="Unassembled WGS sequence"/>
</dbReference>
<dbReference type="AlphaFoldDB" id="A0A7J7Y0Y1"/>
<name>A0A7J7Y0Y1_MYOMY</name>
<dbReference type="EMBL" id="JABWUV010000005">
    <property type="protein sequence ID" value="KAF6355230.1"/>
    <property type="molecule type" value="Genomic_DNA"/>
</dbReference>
<accession>A0A7J7Y0Y1</accession>
<sequence length="163" mass="18326">MWINMQSLSPPTPFFLRVICGLCMICWHREEWGSLSMKIPCPHWPLLDVICLTWVSIVHAGIPYEVCNPASGQIMFLRPQSKVGLGKLCHTSPGACYIWLRLPLKVVIILTILLISVSQCLDTYKMATNYSQINPGSPKNIWKLYIAPNHIMEASLSNLGSQS</sequence>
<protein>
    <submittedName>
        <fullName evidence="1">Uncharacterized protein</fullName>
    </submittedName>
</protein>
<gene>
    <name evidence="1" type="ORF">mMyoMyo1_011419</name>
</gene>
<reference evidence="1 2" key="1">
    <citation type="journal article" date="2020" name="Nature">
        <title>Six reference-quality genomes reveal evolution of bat adaptations.</title>
        <authorList>
            <person name="Jebb D."/>
            <person name="Huang Z."/>
            <person name="Pippel M."/>
            <person name="Hughes G.M."/>
            <person name="Lavrichenko K."/>
            <person name="Devanna P."/>
            <person name="Winkler S."/>
            <person name="Jermiin L.S."/>
            <person name="Skirmuntt E.C."/>
            <person name="Katzourakis A."/>
            <person name="Burkitt-Gray L."/>
            <person name="Ray D.A."/>
            <person name="Sullivan K.A.M."/>
            <person name="Roscito J.G."/>
            <person name="Kirilenko B.M."/>
            <person name="Davalos L.M."/>
            <person name="Corthals A.P."/>
            <person name="Power M.L."/>
            <person name="Jones G."/>
            <person name="Ransome R.D."/>
            <person name="Dechmann D.K.N."/>
            <person name="Locatelli A.G."/>
            <person name="Puechmaille S.J."/>
            <person name="Fedrigo O."/>
            <person name="Jarvis E.D."/>
            <person name="Hiller M."/>
            <person name="Vernes S.C."/>
            <person name="Myers E.W."/>
            <person name="Teeling E.C."/>
        </authorList>
    </citation>
    <scope>NUCLEOTIDE SEQUENCE [LARGE SCALE GENOMIC DNA]</scope>
    <source>
        <strain evidence="1">MMyoMyo1</strain>
        <tissue evidence="1">Flight muscle</tissue>
    </source>
</reference>